<protein>
    <submittedName>
        <fullName evidence="1">Uncharacterized protein</fullName>
    </submittedName>
</protein>
<evidence type="ECO:0000313" key="1">
    <source>
        <dbReference type="EMBL" id="VFU24523.1"/>
    </source>
</evidence>
<gene>
    <name evidence="1" type="ORF">SVIM_LOCUS47014</name>
</gene>
<organism evidence="1">
    <name type="scientific">Salix viminalis</name>
    <name type="common">Common osier</name>
    <name type="synonym">Basket willow</name>
    <dbReference type="NCBI Taxonomy" id="40686"/>
    <lineage>
        <taxon>Eukaryota</taxon>
        <taxon>Viridiplantae</taxon>
        <taxon>Streptophyta</taxon>
        <taxon>Embryophyta</taxon>
        <taxon>Tracheophyta</taxon>
        <taxon>Spermatophyta</taxon>
        <taxon>Magnoliopsida</taxon>
        <taxon>eudicotyledons</taxon>
        <taxon>Gunneridae</taxon>
        <taxon>Pentapetalae</taxon>
        <taxon>rosids</taxon>
        <taxon>fabids</taxon>
        <taxon>Malpighiales</taxon>
        <taxon>Salicaceae</taxon>
        <taxon>Saliceae</taxon>
        <taxon>Salix</taxon>
    </lineage>
</organism>
<accession>A0A6N2K811</accession>
<dbReference type="EMBL" id="CAADRP010000180">
    <property type="protein sequence ID" value="VFU24523.1"/>
    <property type="molecule type" value="Genomic_DNA"/>
</dbReference>
<reference evidence="1" key="1">
    <citation type="submission" date="2019-03" db="EMBL/GenBank/DDBJ databases">
        <authorList>
            <person name="Mank J."/>
            <person name="Almeida P."/>
        </authorList>
    </citation>
    <scope>NUCLEOTIDE SEQUENCE</scope>
    <source>
        <strain evidence="1">78183</strain>
    </source>
</reference>
<sequence length="80" mass="9832">MNQRTMIQLLNQKRTLSQRLHYHHQVMRVRIAQRMRLAVIHQIMKLKMTEKPLLALKYARSNLISRQTRKQYQVIFKIVY</sequence>
<dbReference type="AlphaFoldDB" id="A0A6N2K811"/>
<name>A0A6N2K811_SALVM</name>
<proteinExistence type="predicted"/>